<dbReference type="Proteomes" id="UP000606194">
    <property type="component" value="Unassembled WGS sequence"/>
</dbReference>
<keyword evidence="3" id="KW-1185">Reference proteome</keyword>
<dbReference type="EMBL" id="BMTL01000002">
    <property type="protein sequence ID" value="GGR69282.1"/>
    <property type="molecule type" value="Genomic_DNA"/>
</dbReference>
<evidence type="ECO:0000256" key="1">
    <source>
        <dbReference type="SAM" id="MobiDB-lite"/>
    </source>
</evidence>
<feature type="region of interest" description="Disordered" evidence="1">
    <location>
        <begin position="28"/>
        <end position="48"/>
    </location>
</feature>
<name>A0A918FR27_9ACTN</name>
<accession>A0A918FR27</accession>
<dbReference type="AlphaFoldDB" id="A0A918FR27"/>
<proteinExistence type="predicted"/>
<organism evidence="2 3">
    <name type="scientific">Streptomyces humidus</name>
    <dbReference type="NCBI Taxonomy" id="52259"/>
    <lineage>
        <taxon>Bacteria</taxon>
        <taxon>Bacillati</taxon>
        <taxon>Actinomycetota</taxon>
        <taxon>Actinomycetes</taxon>
        <taxon>Kitasatosporales</taxon>
        <taxon>Streptomycetaceae</taxon>
        <taxon>Streptomyces</taxon>
    </lineage>
</organism>
<evidence type="ECO:0000313" key="2">
    <source>
        <dbReference type="EMBL" id="GGR69282.1"/>
    </source>
</evidence>
<protein>
    <submittedName>
        <fullName evidence="2">Uncharacterized protein</fullName>
    </submittedName>
</protein>
<reference evidence="2" key="2">
    <citation type="submission" date="2020-09" db="EMBL/GenBank/DDBJ databases">
        <authorList>
            <person name="Sun Q."/>
            <person name="Ohkuma M."/>
        </authorList>
    </citation>
    <scope>NUCLEOTIDE SEQUENCE</scope>
    <source>
        <strain evidence="2">JCM 4386</strain>
    </source>
</reference>
<reference evidence="2" key="1">
    <citation type="journal article" date="2014" name="Int. J. Syst. Evol. Microbiol.">
        <title>Complete genome sequence of Corynebacterium casei LMG S-19264T (=DSM 44701T), isolated from a smear-ripened cheese.</title>
        <authorList>
            <consortium name="US DOE Joint Genome Institute (JGI-PGF)"/>
            <person name="Walter F."/>
            <person name="Albersmeier A."/>
            <person name="Kalinowski J."/>
            <person name="Ruckert C."/>
        </authorList>
    </citation>
    <scope>NUCLEOTIDE SEQUENCE</scope>
    <source>
        <strain evidence="2">JCM 4386</strain>
    </source>
</reference>
<evidence type="ECO:0000313" key="3">
    <source>
        <dbReference type="Proteomes" id="UP000606194"/>
    </source>
</evidence>
<sequence length="95" mass="10157">MAAHAAPPFCTDADRFLLKADTDFRDRFRTLSAPDPPEQTVSDGPLRLAPPATGLLRNRFQDPTSGDYTVAASCAGRLSMKELTEKTARPGPGGP</sequence>
<gene>
    <name evidence="2" type="ORF">GCM10010269_05050</name>
</gene>
<comment type="caution">
    <text evidence="2">The sequence shown here is derived from an EMBL/GenBank/DDBJ whole genome shotgun (WGS) entry which is preliminary data.</text>
</comment>